<evidence type="ECO:0000313" key="1">
    <source>
        <dbReference type="EMBL" id="MDC8773845.1"/>
    </source>
</evidence>
<comment type="caution">
    <text evidence="1">The sequence shown here is derived from an EMBL/GenBank/DDBJ whole genome shotgun (WGS) entry which is preliminary data.</text>
</comment>
<organism evidence="1 2">
    <name type="scientific">Roseateles albus</name>
    <dbReference type="NCBI Taxonomy" id="2987525"/>
    <lineage>
        <taxon>Bacteria</taxon>
        <taxon>Pseudomonadati</taxon>
        <taxon>Pseudomonadota</taxon>
        <taxon>Betaproteobacteria</taxon>
        <taxon>Burkholderiales</taxon>
        <taxon>Sphaerotilaceae</taxon>
        <taxon>Roseateles</taxon>
    </lineage>
</organism>
<sequence>MSNEQTLDLPVDNAAHLQDEFHDEELDSIGDHHRMAAHHFSLAAEHHIAAAAADDDGDDESNARHAYLAYRHQLNAVQYAEIAALDNDCLDDAIEG</sequence>
<protein>
    <submittedName>
        <fullName evidence="1">Uncharacterized protein</fullName>
    </submittedName>
</protein>
<evidence type="ECO:0000313" key="2">
    <source>
        <dbReference type="Proteomes" id="UP001221189"/>
    </source>
</evidence>
<reference evidence="1 2" key="1">
    <citation type="submission" date="2022-10" db="EMBL/GenBank/DDBJ databases">
        <title>Paucibacter sp. hw1 Genome sequencing.</title>
        <authorList>
            <person name="Park S."/>
        </authorList>
    </citation>
    <scope>NUCLEOTIDE SEQUENCE [LARGE SCALE GENOMIC DNA]</scope>
    <source>
        <strain evidence="2">hw1</strain>
    </source>
</reference>
<dbReference type="RefSeq" id="WP_263535672.1">
    <property type="nucleotide sequence ID" value="NZ_JAQQXT010000015.1"/>
</dbReference>
<dbReference type="EMBL" id="JAQQXT010000015">
    <property type="protein sequence ID" value="MDC8773845.1"/>
    <property type="molecule type" value="Genomic_DNA"/>
</dbReference>
<dbReference type="Proteomes" id="UP001221189">
    <property type="component" value="Unassembled WGS sequence"/>
</dbReference>
<proteinExistence type="predicted"/>
<name>A0ABT5KJ00_9BURK</name>
<keyword evidence="2" id="KW-1185">Reference proteome</keyword>
<gene>
    <name evidence="1" type="ORF">PRZ03_19940</name>
</gene>
<accession>A0ABT5KJ00</accession>